<keyword evidence="4" id="KW-0645">Protease</keyword>
<proteinExistence type="inferred from homology"/>
<accession>A0AA35S6V4</accession>
<comment type="caution">
    <text evidence="10">The sequence shown here is derived from an EMBL/GenBank/DDBJ whole genome shotgun (WGS) entry which is preliminary data.</text>
</comment>
<dbReference type="InterPro" id="IPR050164">
    <property type="entry name" value="Peptidase_C19"/>
</dbReference>
<organism evidence="10 11">
    <name type="scientific">Geodia barretti</name>
    <name type="common">Barrett's horny sponge</name>
    <dbReference type="NCBI Taxonomy" id="519541"/>
    <lineage>
        <taxon>Eukaryota</taxon>
        <taxon>Metazoa</taxon>
        <taxon>Porifera</taxon>
        <taxon>Demospongiae</taxon>
        <taxon>Heteroscleromorpha</taxon>
        <taxon>Tetractinellida</taxon>
        <taxon>Astrophorina</taxon>
        <taxon>Geodiidae</taxon>
        <taxon>Geodia</taxon>
    </lineage>
</organism>
<dbReference type="GO" id="GO:0005829">
    <property type="term" value="C:cytosol"/>
    <property type="evidence" value="ECO:0007669"/>
    <property type="project" value="TreeGrafter"/>
</dbReference>
<evidence type="ECO:0000256" key="1">
    <source>
        <dbReference type="ARBA" id="ARBA00000707"/>
    </source>
</evidence>
<feature type="transmembrane region" description="Helical" evidence="8">
    <location>
        <begin position="6"/>
        <end position="24"/>
    </location>
</feature>
<protein>
    <recommendedName>
        <fullName evidence="3">ubiquitinyl hydrolase 1</fullName>
        <ecNumber evidence="3">3.4.19.12</ecNumber>
    </recommendedName>
</protein>
<feature type="domain" description="USP" evidence="9">
    <location>
        <begin position="37"/>
        <end position="340"/>
    </location>
</feature>
<evidence type="ECO:0000256" key="2">
    <source>
        <dbReference type="ARBA" id="ARBA00009085"/>
    </source>
</evidence>
<evidence type="ECO:0000256" key="4">
    <source>
        <dbReference type="ARBA" id="ARBA00022670"/>
    </source>
</evidence>
<evidence type="ECO:0000256" key="8">
    <source>
        <dbReference type="SAM" id="Phobius"/>
    </source>
</evidence>
<name>A0AA35S6V4_GEOBA</name>
<dbReference type="EC" id="3.4.19.12" evidence="3"/>
<evidence type="ECO:0000256" key="3">
    <source>
        <dbReference type="ARBA" id="ARBA00012759"/>
    </source>
</evidence>
<keyword evidence="5" id="KW-0833">Ubl conjugation pathway</keyword>
<sequence>MNVQVAFGVGVFGAVLAASVYVLWGPEKLLRRRGRCAGLRNLGNTCFMNAVLQALASAGSLVEWLQVSCRGRLTSALQQTLKCLCKDDDGEVVCPGSIVQALASHGWSLDFQQQDAHELYHLFLTCLAEEKVNCPSLLAEPPPLLNSLQGSQYVAYGQAGPIPSLSASTTTLCPLQGLLASELVCLSCQQVCSLHSCLLDFIKSEAVSDVECSACSKLAGSQVKRTFMKRLSLAHFPRILCLHLKRTIWLPSGNLHKCDVSVAFPSQLDLSFICKTGRKGCRYELVAMIEHLGGLFSGHYVTYRQLQRGQWVYTSDTAVYNSSLHQVLNSNPYMLLYQRVTLTNA</sequence>
<keyword evidence="8" id="KW-0812">Transmembrane</keyword>
<keyword evidence="11" id="KW-1185">Reference proteome</keyword>
<dbReference type="PROSITE" id="PS50235">
    <property type="entry name" value="USP_3"/>
    <property type="match status" value="1"/>
</dbReference>
<dbReference type="GO" id="GO:0004843">
    <property type="term" value="F:cysteine-type deubiquitinase activity"/>
    <property type="evidence" value="ECO:0007669"/>
    <property type="project" value="UniProtKB-EC"/>
</dbReference>
<keyword evidence="8" id="KW-1133">Transmembrane helix</keyword>
<dbReference type="GO" id="GO:0005634">
    <property type="term" value="C:nucleus"/>
    <property type="evidence" value="ECO:0007669"/>
    <property type="project" value="TreeGrafter"/>
</dbReference>
<comment type="catalytic activity">
    <reaction evidence="1">
        <text>Thiol-dependent hydrolysis of ester, thioester, amide, peptide and isopeptide bonds formed by the C-terminal Gly of ubiquitin (a 76-residue protein attached to proteins as an intracellular targeting signal).</text>
        <dbReference type="EC" id="3.4.19.12"/>
    </reaction>
</comment>
<dbReference type="PANTHER" id="PTHR24006:SF888">
    <property type="entry name" value="UBIQUITIN CARBOXYL-TERMINAL HYDROLASE 30"/>
    <property type="match status" value="1"/>
</dbReference>
<keyword evidence="7" id="KW-0788">Thiol protease</keyword>
<evidence type="ECO:0000259" key="9">
    <source>
        <dbReference type="PROSITE" id="PS50235"/>
    </source>
</evidence>
<gene>
    <name evidence="10" type="ORF">GBAR_LOCUS13603</name>
</gene>
<keyword evidence="8" id="KW-0472">Membrane</keyword>
<comment type="similarity">
    <text evidence="2">Belongs to the peptidase C19 family.</text>
</comment>
<dbReference type="Proteomes" id="UP001174909">
    <property type="component" value="Unassembled WGS sequence"/>
</dbReference>
<dbReference type="CDD" id="cd02257">
    <property type="entry name" value="Peptidase_C19"/>
    <property type="match status" value="1"/>
</dbReference>
<evidence type="ECO:0000256" key="7">
    <source>
        <dbReference type="ARBA" id="ARBA00022807"/>
    </source>
</evidence>
<dbReference type="EMBL" id="CASHTH010002001">
    <property type="protein sequence ID" value="CAI8023267.1"/>
    <property type="molecule type" value="Genomic_DNA"/>
</dbReference>
<dbReference type="InterPro" id="IPR018200">
    <property type="entry name" value="USP_CS"/>
</dbReference>
<reference evidence="10" key="1">
    <citation type="submission" date="2023-03" db="EMBL/GenBank/DDBJ databases">
        <authorList>
            <person name="Steffen K."/>
            <person name="Cardenas P."/>
        </authorList>
    </citation>
    <scope>NUCLEOTIDE SEQUENCE</scope>
</reference>
<dbReference type="SUPFAM" id="SSF54001">
    <property type="entry name" value="Cysteine proteinases"/>
    <property type="match status" value="1"/>
</dbReference>
<dbReference type="InterPro" id="IPR001394">
    <property type="entry name" value="Peptidase_C19_UCH"/>
</dbReference>
<evidence type="ECO:0000313" key="11">
    <source>
        <dbReference type="Proteomes" id="UP001174909"/>
    </source>
</evidence>
<dbReference type="GO" id="GO:0016579">
    <property type="term" value="P:protein deubiquitination"/>
    <property type="evidence" value="ECO:0007669"/>
    <property type="project" value="InterPro"/>
</dbReference>
<dbReference type="AlphaFoldDB" id="A0AA35S6V4"/>
<dbReference type="InterPro" id="IPR038765">
    <property type="entry name" value="Papain-like_cys_pep_sf"/>
</dbReference>
<dbReference type="GO" id="GO:0006508">
    <property type="term" value="P:proteolysis"/>
    <property type="evidence" value="ECO:0007669"/>
    <property type="project" value="UniProtKB-KW"/>
</dbReference>
<dbReference type="InterPro" id="IPR028889">
    <property type="entry name" value="USP"/>
</dbReference>
<dbReference type="PANTHER" id="PTHR24006">
    <property type="entry name" value="UBIQUITIN CARBOXYL-TERMINAL HYDROLASE"/>
    <property type="match status" value="1"/>
</dbReference>
<dbReference type="PROSITE" id="PS00972">
    <property type="entry name" value="USP_1"/>
    <property type="match status" value="1"/>
</dbReference>
<evidence type="ECO:0000256" key="6">
    <source>
        <dbReference type="ARBA" id="ARBA00022801"/>
    </source>
</evidence>
<keyword evidence="6 10" id="KW-0378">Hydrolase</keyword>
<evidence type="ECO:0000313" key="10">
    <source>
        <dbReference type="EMBL" id="CAI8023267.1"/>
    </source>
</evidence>
<dbReference type="PROSITE" id="PS00973">
    <property type="entry name" value="USP_2"/>
    <property type="match status" value="1"/>
</dbReference>
<dbReference type="Pfam" id="PF00443">
    <property type="entry name" value="UCH"/>
    <property type="match status" value="1"/>
</dbReference>
<evidence type="ECO:0000256" key="5">
    <source>
        <dbReference type="ARBA" id="ARBA00022786"/>
    </source>
</evidence>
<dbReference type="Gene3D" id="3.90.70.10">
    <property type="entry name" value="Cysteine proteinases"/>
    <property type="match status" value="2"/>
</dbReference>